<keyword evidence="3" id="KW-0540">Nuclease</keyword>
<dbReference type="InterPro" id="IPR043502">
    <property type="entry name" value="DNA/RNA_pol_sf"/>
</dbReference>
<dbReference type="InterPro" id="IPR041373">
    <property type="entry name" value="RT_RNaseH"/>
</dbReference>
<evidence type="ECO:0000256" key="3">
    <source>
        <dbReference type="ARBA" id="ARBA00022722"/>
    </source>
</evidence>
<keyword evidence="6" id="KW-0695">RNA-directed DNA polymerase</keyword>
<dbReference type="GO" id="GO:0016787">
    <property type="term" value="F:hydrolase activity"/>
    <property type="evidence" value="ECO:0007669"/>
    <property type="project" value="UniProtKB-KW"/>
</dbReference>
<reference evidence="9" key="1">
    <citation type="submission" date="2017-03" db="EMBL/GenBank/DDBJ databases">
        <title>Phytopthora megakarya and P. palmivora, two closely related causual agents of cacao black pod achieved similar genome size and gene model numbers by different mechanisms.</title>
        <authorList>
            <person name="Ali S."/>
            <person name="Shao J."/>
            <person name="Larry D.J."/>
            <person name="Kronmiller B."/>
            <person name="Shen D."/>
            <person name="Strem M.D."/>
            <person name="Melnick R.L."/>
            <person name="Guiltinan M.J."/>
            <person name="Tyler B.M."/>
            <person name="Meinhardt L.W."/>
            <person name="Bailey B.A."/>
        </authorList>
    </citation>
    <scope>NUCLEOTIDE SEQUENCE [LARGE SCALE GENOMIC DNA]</scope>
    <source>
        <strain evidence="9">zdho120</strain>
    </source>
</reference>
<evidence type="ECO:0000259" key="7">
    <source>
        <dbReference type="Pfam" id="PF17917"/>
    </source>
</evidence>
<dbReference type="EMBL" id="NBNE01001888">
    <property type="protein sequence ID" value="OWZ12298.1"/>
    <property type="molecule type" value="Genomic_DNA"/>
</dbReference>
<dbReference type="OrthoDB" id="116078at2759"/>
<proteinExistence type="predicted"/>
<name>A0A225W521_9STRA</name>
<evidence type="ECO:0000256" key="1">
    <source>
        <dbReference type="ARBA" id="ARBA00022679"/>
    </source>
</evidence>
<sequence length="162" mass="18620">MTVKPLYPDFSIRYTLYVDSSNWAVGVYLMQTGGSTDRVVAYATKLLVEFKKNLLSKKDILIEPWGICWATRKHGCFLELPEFDLVLDHKAHIWVFNEKNTIINAKLPYWLRFKVISKAKTLISHMDVLSRLRSTTVAAVTRSPLLADLNDDSDGQMQARER</sequence>
<evidence type="ECO:0000313" key="8">
    <source>
        <dbReference type="EMBL" id="OWZ12298.1"/>
    </source>
</evidence>
<comment type="caution">
    <text evidence="8">The sequence shown here is derived from an EMBL/GenBank/DDBJ whole genome shotgun (WGS) entry which is preliminary data.</text>
</comment>
<dbReference type="GO" id="GO:0004519">
    <property type="term" value="F:endonuclease activity"/>
    <property type="evidence" value="ECO:0007669"/>
    <property type="project" value="UniProtKB-KW"/>
</dbReference>
<dbReference type="GO" id="GO:0003964">
    <property type="term" value="F:RNA-directed DNA polymerase activity"/>
    <property type="evidence" value="ECO:0007669"/>
    <property type="project" value="UniProtKB-KW"/>
</dbReference>
<keyword evidence="2" id="KW-0548">Nucleotidyltransferase</keyword>
<evidence type="ECO:0000313" key="9">
    <source>
        <dbReference type="Proteomes" id="UP000198211"/>
    </source>
</evidence>
<dbReference type="Proteomes" id="UP000198211">
    <property type="component" value="Unassembled WGS sequence"/>
</dbReference>
<evidence type="ECO:0000256" key="2">
    <source>
        <dbReference type="ARBA" id="ARBA00022695"/>
    </source>
</evidence>
<dbReference type="Pfam" id="PF17917">
    <property type="entry name" value="RT_RNaseH"/>
    <property type="match status" value="1"/>
</dbReference>
<feature type="domain" description="Reverse transcriptase RNase H-like" evidence="7">
    <location>
        <begin position="9"/>
        <end position="110"/>
    </location>
</feature>
<gene>
    <name evidence="8" type="ORF">PHMEG_00014570</name>
</gene>
<keyword evidence="9" id="KW-1185">Reference proteome</keyword>
<evidence type="ECO:0000256" key="4">
    <source>
        <dbReference type="ARBA" id="ARBA00022759"/>
    </source>
</evidence>
<dbReference type="AlphaFoldDB" id="A0A225W521"/>
<evidence type="ECO:0000256" key="5">
    <source>
        <dbReference type="ARBA" id="ARBA00022801"/>
    </source>
</evidence>
<keyword evidence="5" id="KW-0378">Hydrolase</keyword>
<dbReference type="SUPFAM" id="SSF56672">
    <property type="entry name" value="DNA/RNA polymerases"/>
    <property type="match status" value="1"/>
</dbReference>
<keyword evidence="1" id="KW-0808">Transferase</keyword>
<accession>A0A225W521</accession>
<keyword evidence="4" id="KW-0255">Endonuclease</keyword>
<organism evidence="8 9">
    <name type="scientific">Phytophthora megakarya</name>
    <dbReference type="NCBI Taxonomy" id="4795"/>
    <lineage>
        <taxon>Eukaryota</taxon>
        <taxon>Sar</taxon>
        <taxon>Stramenopiles</taxon>
        <taxon>Oomycota</taxon>
        <taxon>Peronosporomycetes</taxon>
        <taxon>Peronosporales</taxon>
        <taxon>Peronosporaceae</taxon>
        <taxon>Phytophthora</taxon>
    </lineage>
</organism>
<protein>
    <submittedName>
        <fullName evidence="8">Gag-pol fusion protein</fullName>
    </submittedName>
</protein>
<evidence type="ECO:0000256" key="6">
    <source>
        <dbReference type="ARBA" id="ARBA00022918"/>
    </source>
</evidence>